<feature type="chain" id="PRO_5012235312" description="Ecp2 effector protein domain-containing protein" evidence="1">
    <location>
        <begin position="22"/>
        <end position="205"/>
    </location>
</feature>
<dbReference type="AlphaFoldDB" id="A0A1V6Q8F4"/>
<sequence>MKCATLFGALCIYSFQALVLASPTPSPLDGYDLFIPSWEVQVTPGSEPLILNGTVEEVHTELLRLNPNWDEDFADTEDETLVERNFDLEKRTDFADSKYNCFGRWGRCNSITIRQGITYLRKLSGNPRAAAGPSKCARVSCSYNSAIYWCNDSKSKKTLNSFGSIADGAKYIDTKCHLGEGISRYTAGQVFHKTNWNVIVQEDKC</sequence>
<dbReference type="EMBL" id="MDYN01000010">
    <property type="protein sequence ID" value="OQD85267.1"/>
    <property type="molecule type" value="Genomic_DNA"/>
</dbReference>
<name>A0A1V6Q8F4_9EURO</name>
<reference evidence="3" key="1">
    <citation type="journal article" date="2017" name="Nat. Microbiol.">
        <title>Global analysis of biosynthetic gene clusters reveals vast potential of secondary metabolite production in Penicillium species.</title>
        <authorList>
            <person name="Nielsen J.C."/>
            <person name="Grijseels S."/>
            <person name="Prigent S."/>
            <person name="Ji B."/>
            <person name="Dainat J."/>
            <person name="Nielsen K.F."/>
            <person name="Frisvad J.C."/>
            <person name="Workman M."/>
            <person name="Nielsen J."/>
        </authorList>
    </citation>
    <scope>NUCLEOTIDE SEQUENCE [LARGE SCALE GENOMIC DNA]</scope>
    <source>
        <strain evidence="3">IBT 31811</strain>
    </source>
</reference>
<proteinExistence type="predicted"/>
<evidence type="ECO:0000313" key="2">
    <source>
        <dbReference type="EMBL" id="OQD85267.1"/>
    </source>
</evidence>
<dbReference type="STRING" id="416450.A0A1V6Q8F4"/>
<accession>A0A1V6Q8F4</accession>
<gene>
    <name evidence="2" type="ORF">PENANT_c010G08485</name>
</gene>
<feature type="signal peptide" evidence="1">
    <location>
        <begin position="1"/>
        <end position="21"/>
    </location>
</feature>
<protein>
    <recommendedName>
        <fullName evidence="4">Ecp2 effector protein domain-containing protein</fullName>
    </recommendedName>
</protein>
<evidence type="ECO:0008006" key="4">
    <source>
        <dbReference type="Google" id="ProtNLM"/>
    </source>
</evidence>
<comment type="caution">
    <text evidence="2">The sequence shown here is derived from an EMBL/GenBank/DDBJ whole genome shotgun (WGS) entry which is preliminary data.</text>
</comment>
<evidence type="ECO:0000256" key="1">
    <source>
        <dbReference type="SAM" id="SignalP"/>
    </source>
</evidence>
<dbReference type="PANTHER" id="PTHR35605:SF1">
    <property type="entry name" value="ECP2 EFFECTOR PROTEIN DOMAIN-CONTAINING PROTEIN-RELATED"/>
    <property type="match status" value="1"/>
</dbReference>
<keyword evidence="3" id="KW-1185">Reference proteome</keyword>
<evidence type="ECO:0000313" key="3">
    <source>
        <dbReference type="Proteomes" id="UP000191672"/>
    </source>
</evidence>
<dbReference type="PANTHER" id="PTHR35605">
    <property type="entry name" value="ECP2 EFFECTOR PROTEIN DOMAIN-CONTAINING PROTEIN-RELATED"/>
    <property type="match status" value="1"/>
</dbReference>
<organism evidence="2 3">
    <name type="scientific">Penicillium antarcticum</name>
    <dbReference type="NCBI Taxonomy" id="416450"/>
    <lineage>
        <taxon>Eukaryota</taxon>
        <taxon>Fungi</taxon>
        <taxon>Dikarya</taxon>
        <taxon>Ascomycota</taxon>
        <taxon>Pezizomycotina</taxon>
        <taxon>Eurotiomycetes</taxon>
        <taxon>Eurotiomycetidae</taxon>
        <taxon>Eurotiales</taxon>
        <taxon>Aspergillaceae</taxon>
        <taxon>Penicillium</taxon>
    </lineage>
</organism>
<dbReference type="Proteomes" id="UP000191672">
    <property type="component" value="Unassembled WGS sequence"/>
</dbReference>
<keyword evidence="1" id="KW-0732">Signal</keyword>